<dbReference type="EMBL" id="JH711582">
    <property type="protein sequence ID" value="EIW78514.1"/>
    <property type="molecule type" value="Genomic_DNA"/>
</dbReference>
<dbReference type="RefSeq" id="XP_007771534.1">
    <property type="nucleotide sequence ID" value="XM_007773344.1"/>
</dbReference>
<reference evidence="3" key="1">
    <citation type="journal article" date="2012" name="Science">
        <title>The Paleozoic origin of enzymatic lignin decomposition reconstructed from 31 fungal genomes.</title>
        <authorList>
            <person name="Floudas D."/>
            <person name="Binder M."/>
            <person name="Riley R."/>
            <person name="Barry K."/>
            <person name="Blanchette R.A."/>
            <person name="Henrissat B."/>
            <person name="Martinez A.T."/>
            <person name="Otillar R."/>
            <person name="Spatafora J.W."/>
            <person name="Yadav J.S."/>
            <person name="Aerts A."/>
            <person name="Benoit I."/>
            <person name="Boyd A."/>
            <person name="Carlson A."/>
            <person name="Copeland A."/>
            <person name="Coutinho P.M."/>
            <person name="de Vries R.P."/>
            <person name="Ferreira P."/>
            <person name="Findley K."/>
            <person name="Foster B."/>
            <person name="Gaskell J."/>
            <person name="Glotzer D."/>
            <person name="Gorecki P."/>
            <person name="Heitman J."/>
            <person name="Hesse C."/>
            <person name="Hori C."/>
            <person name="Igarashi K."/>
            <person name="Jurgens J.A."/>
            <person name="Kallen N."/>
            <person name="Kersten P."/>
            <person name="Kohler A."/>
            <person name="Kuees U."/>
            <person name="Kumar T.K.A."/>
            <person name="Kuo A."/>
            <person name="LaButti K."/>
            <person name="Larrondo L.F."/>
            <person name="Lindquist E."/>
            <person name="Ling A."/>
            <person name="Lombard V."/>
            <person name="Lucas S."/>
            <person name="Lundell T."/>
            <person name="Martin R."/>
            <person name="McLaughlin D.J."/>
            <person name="Morgenstern I."/>
            <person name="Morin E."/>
            <person name="Murat C."/>
            <person name="Nagy L.G."/>
            <person name="Nolan M."/>
            <person name="Ohm R.A."/>
            <person name="Patyshakuliyeva A."/>
            <person name="Rokas A."/>
            <person name="Ruiz-Duenas F.J."/>
            <person name="Sabat G."/>
            <person name="Salamov A."/>
            <person name="Samejima M."/>
            <person name="Schmutz J."/>
            <person name="Slot J.C."/>
            <person name="St John F."/>
            <person name="Stenlid J."/>
            <person name="Sun H."/>
            <person name="Sun S."/>
            <person name="Syed K."/>
            <person name="Tsang A."/>
            <person name="Wiebenga A."/>
            <person name="Young D."/>
            <person name="Pisabarro A."/>
            <person name="Eastwood D.C."/>
            <person name="Martin F."/>
            <person name="Cullen D."/>
            <person name="Grigoriev I.V."/>
            <person name="Hibbett D.S."/>
        </authorList>
    </citation>
    <scope>NUCLEOTIDE SEQUENCE [LARGE SCALE GENOMIC DNA]</scope>
    <source>
        <strain evidence="3">RWD-64-598 SS2</strain>
    </source>
</reference>
<gene>
    <name evidence="2" type="ORF">CONPUDRAFT_156496</name>
</gene>
<keyword evidence="3" id="KW-1185">Reference proteome</keyword>
<name>A0A5M3MIA3_CONPW</name>
<dbReference type="GeneID" id="19203572"/>
<evidence type="ECO:0000256" key="1">
    <source>
        <dbReference type="SAM" id="Phobius"/>
    </source>
</evidence>
<dbReference type="AlphaFoldDB" id="A0A5M3MIA3"/>
<accession>A0A5M3MIA3</accession>
<comment type="caution">
    <text evidence="2">The sequence shown here is derived from an EMBL/GenBank/DDBJ whole genome shotgun (WGS) entry which is preliminary data.</text>
</comment>
<keyword evidence="1" id="KW-0812">Transmembrane</keyword>
<dbReference type="KEGG" id="cput:CONPUDRAFT_156496"/>
<keyword evidence="1" id="KW-1133">Transmembrane helix</keyword>
<dbReference type="Proteomes" id="UP000053558">
    <property type="component" value="Unassembled WGS sequence"/>
</dbReference>
<evidence type="ECO:0000313" key="3">
    <source>
        <dbReference type="Proteomes" id="UP000053558"/>
    </source>
</evidence>
<keyword evidence="1" id="KW-0472">Membrane</keyword>
<protein>
    <submittedName>
        <fullName evidence="2">Uncharacterized protein</fullName>
    </submittedName>
</protein>
<feature type="transmembrane region" description="Helical" evidence="1">
    <location>
        <begin position="20"/>
        <end position="38"/>
    </location>
</feature>
<sequence length="119" mass="13561">MSYYNLPWGDIRAVIYRDNILYFLLSLCSNLFDLLLVLPEWPFGMSPRGATWFNASMLLLSSLQKYVWTPRIVLQTRDHYDRFCVNVDGQYQERGATINDETGVGTMVFAAAAPATSIP</sequence>
<organism evidence="2 3">
    <name type="scientific">Coniophora puteana (strain RWD-64-598)</name>
    <name type="common">Brown rot fungus</name>
    <dbReference type="NCBI Taxonomy" id="741705"/>
    <lineage>
        <taxon>Eukaryota</taxon>
        <taxon>Fungi</taxon>
        <taxon>Dikarya</taxon>
        <taxon>Basidiomycota</taxon>
        <taxon>Agaricomycotina</taxon>
        <taxon>Agaricomycetes</taxon>
        <taxon>Agaricomycetidae</taxon>
        <taxon>Boletales</taxon>
        <taxon>Coniophorineae</taxon>
        <taxon>Coniophoraceae</taxon>
        <taxon>Coniophora</taxon>
    </lineage>
</organism>
<proteinExistence type="predicted"/>
<evidence type="ECO:0000313" key="2">
    <source>
        <dbReference type="EMBL" id="EIW78514.1"/>
    </source>
</evidence>